<dbReference type="FunFam" id="2.60.120.10:FF:000074">
    <property type="entry name" value="Potassium channel KAT2"/>
    <property type="match status" value="1"/>
</dbReference>
<evidence type="ECO:0000256" key="8">
    <source>
        <dbReference type="ARBA" id="ARBA00022958"/>
    </source>
</evidence>
<dbReference type="PRINTS" id="PR01463">
    <property type="entry name" value="EAGCHANLFMLY"/>
</dbReference>
<dbReference type="InterPro" id="IPR014710">
    <property type="entry name" value="RmlC-like_jellyroll"/>
</dbReference>
<keyword evidence="6" id="KW-0631">Potassium channel</keyword>
<evidence type="ECO:0000256" key="11">
    <source>
        <dbReference type="ARBA" id="ARBA00023136"/>
    </source>
</evidence>
<dbReference type="Gene3D" id="2.60.120.10">
    <property type="entry name" value="Jelly Rolls"/>
    <property type="match status" value="1"/>
</dbReference>
<dbReference type="OrthoDB" id="426293at2759"/>
<keyword evidence="4" id="KW-0633">Potassium transport</keyword>
<evidence type="ECO:0000256" key="13">
    <source>
        <dbReference type="SAM" id="MobiDB-lite"/>
    </source>
</evidence>
<name>A0A843TP68_COLES</name>
<keyword evidence="11 14" id="KW-0472">Membrane</keyword>
<comment type="subcellular location">
    <subcellularLocation>
        <location evidence="1">Membrane</location>
        <topology evidence="1">Multi-pass membrane protein</topology>
    </subcellularLocation>
</comment>
<evidence type="ECO:0000256" key="1">
    <source>
        <dbReference type="ARBA" id="ARBA00004141"/>
    </source>
</evidence>
<evidence type="ECO:0000256" key="5">
    <source>
        <dbReference type="ARBA" id="ARBA00022692"/>
    </source>
</evidence>
<keyword evidence="17" id="KW-1185">Reference proteome</keyword>
<feature type="transmembrane region" description="Helical" evidence="14">
    <location>
        <begin position="352"/>
        <end position="375"/>
    </location>
</feature>
<dbReference type="GO" id="GO:0005249">
    <property type="term" value="F:voltage-gated potassium channel activity"/>
    <property type="evidence" value="ECO:0007669"/>
    <property type="project" value="InterPro"/>
</dbReference>
<evidence type="ECO:0000256" key="4">
    <source>
        <dbReference type="ARBA" id="ARBA00022538"/>
    </source>
</evidence>
<dbReference type="InterPro" id="IPR005821">
    <property type="entry name" value="Ion_trans_dom"/>
</dbReference>
<reference evidence="16" key="1">
    <citation type="submission" date="2017-07" db="EMBL/GenBank/DDBJ databases">
        <title>Taro Niue Genome Assembly and Annotation.</title>
        <authorList>
            <person name="Atibalentja N."/>
            <person name="Keating K."/>
            <person name="Fields C.J."/>
        </authorList>
    </citation>
    <scope>NUCLEOTIDE SEQUENCE</scope>
    <source>
        <strain evidence="16">Niue_2</strain>
        <tissue evidence="16">Leaf</tissue>
    </source>
</reference>
<feature type="transmembrane region" description="Helical" evidence="14">
    <location>
        <begin position="138"/>
        <end position="156"/>
    </location>
</feature>
<dbReference type="InterPro" id="IPR018490">
    <property type="entry name" value="cNMP-bd_dom_sf"/>
</dbReference>
<dbReference type="Gene3D" id="1.10.287.70">
    <property type="match status" value="1"/>
</dbReference>
<keyword evidence="7" id="KW-0851">Voltage-gated channel</keyword>
<dbReference type="SUPFAM" id="SSF81324">
    <property type="entry name" value="Voltage-gated potassium channels"/>
    <property type="match status" value="1"/>
</dbReference>
<feature type="transmembrane region" description="Helical" evidence="14">
    <location>
        <begin position="168"/>
        <end position="187"/>
    </location>
</feature>
<keyword evidence="5 14" id="KW-0812">Transmembrane</keyword>
<dbReference type="InterPro" id="IPR000595">
    <property type="entry name" value="cNMP-bd_dom"/>
</dbReference>
<keyword evidence="9 14" id="KW-1133">Transmembrane helix</keyword>
<keyword evidence="10" id="KW-0406">Ion transport</keyword>
<dbReference type="InterPro" id="IPR045319">
    <property type="entry name" value="KAT/AKT"/>
</dbReference>
<sequence length="560" mass="63690">MSIYHGRSIFLVLARKGEGRTSTSRSGRLVQPRQKPPSLASRTFNGDGGDLQQVSVPAILLLPSAVEGGHPLWGDGGDLQQVSVPAILLLPSAVEGDHPLWGDISPSPLKTAATVFKRYLDASPPPIKCQNKTWWQRFLAALVVYSAWALPFELAFPASWPSLAVPNLILDAFFAVDITLTFFVAYWDKSTCLLIDDPIKIARRYMTRPSFAMDVASTMPLQFMYRTFKGQPNGGTFLGFANLLRLWRLRRVSDLFAWLEKDIRISYFWTRIVKLICVTLFTAHTAGCIYYWMATHHREAQDTWIGSQLSNFEEEGIWVGYIYSMYWSIVTLTTVGYGDLYARNSWEKAFTFLYMVFNLGFGSYVIGNMTHLVVLHGATRTLMMREAIRDVSWFARTNRLPDKLREQMIAHIQLKFKAAELHQEEFIAELPKAIRTSMKQHFFQTTLESAYLFKGVSEDVLIQLISKMRTEYYPPKVDIIIQNEIPTYFYIIVSGQLLLAELQAADMAGEIGMLFNIPQPFKVRSRRLSQVVKISHEHLTGVLLSQISEGQKIISNLLQV</sequence>
<keyword evidence="12" id="KW-0407">Ion channel</keyword>
<feature type="domain" description="Cyclic nucleotide-binding" evidence="15">
    <location>
        <begin position="452"/>
        <end position="560"/>
    </location>
</feature>
<dbReference type="Pfam" id="PF00520">
    <property type="entry name" value="Ion_trans"/>
    <property type="match status" value="1"/>
</dbReference>
<evidence type="ECO:0000256" key="3">
    <source>
        <dbReference type="ARBA" id="ARBA00022448"/>
    </source>
</evidence>
<keyword evidence="3" id="KW-0813">Transport</keyword>
<dbReference type="CDD" id="cd00038">
    <property type="entry name" value="CAP_ED"/>
    <property type="match status" value="1"/>
</dbReference>
<dbReference type="SUPFAM" id="SSF51206">
    <property type="entry name" value="cAMP-binding domain-like"/>
    <property type="match status" value="1"/>
</dbReference>
<evidence type="ECO:0000313" key="17">
    <source>
        <dbReference type="Proteomes" id="UP000652761"/>
    </source>
</evidence>
<dbReference type="AlphaFoldDB" id="A0A843TP68"/>
<evidence type="ECO:0000256" key="2">
    <source>
        <dbReference type="ARBA" id="ARBA00007929"/>
    </source>
</evidence>
<evidence type="ECO:0000256" key="6">
    <source>
        <dbReference type="ARBA" id="ARBA00022826"/>
    </source>
</evidence>
<keyword evidence="8" id="KW-0630">Potassium</keyword>
<evidence type="ECO:0000256" key="12">
    <source>
        <dbReference type="ARBA" id="ARBA00023303"/>
    </source>
</evidence>
<dbReference type="InterPro" id="IPR003938">
    <property type="entry name" value="K_chnl_volt-dep_EAG/ELK/ERG"/>
</dbReference>
<dbReference type="SMART" id="SM00100">
    <property type="entry name" value="cNMP"/>
    <property type="match status" value="1"/>
</dbReference>
<organism evidence="16 17">
    <name type="scientific">Colocasia esculenta</name>
    <name type="common">Wild taro</name>
    <name type="synonym">Arum esculentum</name>
    <dbReference type="NCBI Taxonomy" id="4460"/>
    <lineage>
        <taxon>Eukaryota</taxon>
        <taxon>Viridiplantae</taxon>
        <taxon>Streptophyta</taxon>
        <taxon>Embryophyta</taxon>
        <taxon>Tracheophyta</taxon>
        <taxon>Spermatophyta</taxon>
        <taxon>Magnoliopsida</taxon>
        <taxon>Liliopsida</taxon>
        <taxon>Araceae</taxon>
        <taxon>Aroideae</taxon>
        <taxon>Colocasieae</taxon>
        <taxon>Colocasia</taxon>
    </lineage>
</organism>
<comment type="similarity">
    <text evidence="2">Belongs to the potassium channel family. Plant (TC 1.A.1.4) subfamily.</text>
</comment>
<protein>
    <recommendedName>
        <fullName evidence="15">Cyclic nucleotide-binding domain-containing protein</fullName>
    </recommendedName>
</protein>
<accession>A0A843TP68</accession>
<dbReference type="GO" id="GO:0034702">
    <property type="term" value="C:monoatomic ion channel complex"/>
    <property type="evidence" value="ECO:0007669"/>
    <property type="project" value="UniProtKB-KW"/>
</dbReference>
<evidence type="ECO:0000256" key="7">
    <source>
        <dbReference type="ARBA" id="ARBA00022882"/>
    </source>
</evidence>
<feature type="transmembrane region" description="Helical" evidence="14">
    <location>
        <begin position="318"/>
        <end position="340"/>
    </location>
</feature>
<dbReference type="PANTHER" id="PTHR45743">
    <property type="entry name" value="POTASSIUM CHANNEL AKT1"/>
    <property type="match status" value="1"/>
</dbReference>
<evidence type="ECO:0000313" key="16">
    <source>
        <dbReference type="EMBL" id="MQL72801.1"/>
    </source>
</evidence>
<dbReference type="Proteomes" id="UP000652761">
    <property type="component" value="Unassembled WGS sequence"/>
</dbReference>
<evidence type="ECO:0000256" key="10">
    <source>
        <dbReference type="ARBA" id="ARBA00023065"/>
    </source>
</evidence>
<comment type="caution">
    <text evidence="16">The sequence shown here is derived from an EMBL/GenBank/DDBJ whole genome shotgun (WGS) entry which is preliminary data.</text>
</comment>
<dbReference type="PANTHER" id="PTHR45743:SF27">
    <property type="entry name" value="POTASSIUM CHANNEL KAT3"/>
    <property type="match status" value="1"/>
</dbReference>
<proteinExistence type="inferred from homology"/>
<gene>
    <name evidence="16" type="ORF">Taro_005117</name>
</gene>
<dbReference type="EMBL" id="NMUH01000142">
    <property type="protein sequence ID" value="MQL72801.1"/>
    <property type="molecule type" value="Genomic_DNA"/>
</dbReference>
<feature type="transmembrane region" description="Helical" evidence="14">
    <location>
        <begin position="272"/>
        <end position="293"/>
    </location>
</feature>
<evidence type="ECO:0000256" key="9">
    <source>
        <dbReference type="ARBA" id="ARBA00022989"/>
    </source>
</evidence>
<feature type="region of interest" description="Disordered" evidence="13">
    <location>
        <begin position="21"/>
        <end position="47"/>
    </location>
</feature>
<dbReference type="PROSITE" id="PS50042">
    <property type="entry name" value="CNMP_BINDING_3"/>
    <property type="match status" value="1"/>
</dbReference>
<evidence type="ECO:0000259" key="15">
    <source>
        <dbReference type="PROSITE" id="PS50042"/>
    </source>
</evidence>
<evidence type="ECO:0000256" key="14">
    <source>
        <dbReference type="SAM" id="Phobius"/>
    </source>
</evidence>
<dbReference type="FunFam" id="1.10.287.70:FF:000123">
    <property type="entry name" value="Potassium channel KAT3"/>
    <property type="match status" value="1"/>
</dbReference>